<feature type="transmembrane region" description="Helical" evidence="9">
    <location>
        <begin position="100"/>
        <end position="117"/>
    </location>
</feature>
<organism evidence="10 11">
    <name type="scientific">Parascaris univalens</name>
    <name type="common">Nematode worm</name>
    <dbReference type="NCBI Taxonomy" id="6257"/>
    <lineage>
        <taxon>Eukaryota</taxon>
        <taxon>Metazoa</taxon>
        <taxon>Ecdysozoa</taxon>
        <taxon>Nematoda</taxon>
        <taxon>Chromadorea</taxon>
        <taxon>Rhabditida</taxon>
        <taxon>Spirurina</taxon>
        <taxon>Ascaridomorpha</taxon>
        <taxon>Ascaridoidea</taxon>
        <taxon>Ascarididae</taxon>
        <taxon>Parascaris</taxon>
    </lineage>
</organism>
<name>A0A915BXB4_PARUN</name>
<evidence type="ECO:0000256" key="9">
    <source>
        <dbReference type="SAM" id="Phobius"/>
    </source>
</evidence>
<dbReference type="InterPro" id="IPR012506">
    <property type="entry name" value="TMEM86B-like"/>
</dbReference>
<evidence type="ECO:0000256" key="1">
    <source>
        <dbReference type="ARBA" id="ARBA00004141"/>
    </source>
</evidence>
<comment type="catalytic activity">
    <reaction evidence="7">
        <text>a 1-O-(1Z-alkenyl)-sn-glycero-3-phosphoethanolamine + H2O = a 2,3-saturated aldehyde + sn-glycero-3-phosphoethanolamine</text>
        <dbReference type="Rhea" id="RHEA:16905"/>
        <dbReference type="ChEBI" id="CHEBI:15377"/>
        <dbReference type="ChEBI" id="CHEBI:73359"/>
        <dbReference type="ChEBI" id="CHEBI:77288"/>
        <dbReference type="ChEBI" id="CHEBI:143890"/>
        <dbReference type="EC" id="3.3.2.2"/>
    </reaction>
</comment>
<sequence>SKQMLVIYGGITALVYVETDEFRKDAPFLFAMPIIALALLTSTLSMHRKQKCFTTASFLAVALALYEFRVDRRELGLVCVLASLSHILYLFSFMCHVRRLWTGLAVVLAVYLVFLLHHCFADLFYSIPTLVIALSLYICITAVAVLAAGSIWQYGSKGIDTHQADSLRFIGLMVCLVYSSILILNQFGTRIDKSNYTLNILYYISQGLLFLANERAF</sequence>
<dbReference type="Pfam" id="PF07947">
    <property type="entry name" value="YhhN"/>
    <property type="match status" value="1"/>
</dbReference>
<evidence type="ECO:0000256" key="6">
    <source>
        <dbReference type="ARBA" id="ARBA00035673"/>
    </source>
</evidence>
<keyword evidence="5 9" id="KW-0472">Membrane</keyword>
<evidence type="ECO:0000256" key="4">
    <source>
        <dbReference type="ARBA" id="ARBA00022989"/>
    </source>
</evidence>
<keyword evidence="10" id="KW-1185">Reference proteome</keyword>
<feature type="transmembrane region" description="Helical" evidence="9">
    <location>
        <begin position="75"/>
        <end position="93"/>
    </location>
</feature>
<evidence type="ECO:0000313" key="11">
    <source>
        <dbReference type="WBParaSite" id="PgR065_g047_t01"/>
    </source>
</evidence>
<comment type="subcellular location">
    <subcellularLocation>
        <location evidence="1">Membrane</location>
        <topology evidence="1">Multi-pass membrane protein</topology>
    </subcellularLocation>
</comment>
<dbReference type="EC" id="3.3.2.2" evidence="6"/>
<evidence type="ECO:0000313" key="10">
    <source>
        <dbReference type="Proteomes" id="UP000887569"/>
    </source>
</evidence>
<dbReference type="Proteomes" id="UP000887569">
    <property type="component" value="Unplaced"/>
</dbReference>
<feature type="transmembrane region" description="Helical" evidence="9">
    <location>
        <begin position="123"/>
        <end position="148"/>
    </location>
</feature>
<dbReference type="GO" id="GO:0016020">
    <property type="term" value="C:membrane"/>
    <property type="evidence" value="ECO:0007669"/>
    <property type="project" value="UniProtKB-SubCell"/>
</dbReference>
<dbReference type="GO" id="GO:0047408">
    <property type="term" value="F:alkenylglycerophosphocholine hydrolase activity"/>
    <property type="evidence" value="ECO:0007669"/>
    <property type="project" value="UniProtKB-EC"/>
</dbReference>
<keyword evidence="3 9" id="KW-0812">Transmembrane</keyword>
<protein>
    <recommendedName>
        <fullName evidence="6">lysoplasmalogenase</fullName>
        <ecNumber evidence="6">3.3.2.2</ecNumber>
    </recommendedName>
</protein>
<feature type="transmembrane region" description="Helical" evidence="9">
    <location>
        <begin position="169"/>
        <end position="188"/>
    </location>
</feature>
<proteinExistence type="inferred from homology"/>
<evidence type="ECO:0000256" key="3">
    <source>
        <dbReference type="ARBA" id="ARBA00022692"/>
    </source>
</evidence>
<reference evidence="11" key="1">
    <citation type="submission" date="2022-11" db="UniProtKB">
        <authorList>
            <consortium name="WormBaseParasite"/>
        </authorList>
    </citation>
    <scope>IDENTIFICATION</scope>
</reference>
<dbReference type="WBParaSite" id="PgR065_g047_t01">
    <property type="protein sequence ID" value="PgR065_g047_t01"/>
    <property type="gene ID" value="PgR065_g047"/>
</dbReference>
<dbReference type="AlphaFoldDB" id="A0A915BXB4"/>
<evidence type="ECO:0000256" key="5">
    <source>
        <dbReference type="ARBA" id="ARBA00023136"/>
    </source>
</evidence>
<accession>A0A915BXB4</accession>
<evidence type="ECO:0000256" key="2">
    <source>
        <dbReference type="ARBA" id="ARBA00007375"/>
    </source>
</evidence>
<comment type="catalytic activity">
    <reaction evidence="8">
        <text>a 1-O-(1Z-alkenyl)-sn-glycero-3-phosphocholine + H2O = a 2,3-saturated aldehyde + sn-glycerol 3-phosphocholine</text>
        <dbReference type="Rhea" id="RHEA:22544"/>
        <dbReference type="ChEBI" id="CHEBI:15377"/>
        <dbReference type="ChEBI" id="CHEBI:16870"/>
        <dbReference type="ChEBI" id="CHEBI:73359"/>
        <dbReference type="ChEBI" id="CHEBI:77287"/>
        <dbReference type="EC" id="3.3.2.2"/>
    </reaction>
</comment>
<feature type="transmembrane region" description="Helical" evidence="9">
    <location>
        <begin position="26"/>
        <end position="45"/>
    </location>
</feature>
<comment type="similarity">
    <text evidence="2">Belongs to the TMEM86 family.</text>
</comment>
<evidence type="ECO:0000256" key="8">
    <source>
        <dbReference type="ARBA" id="ARBA00049560"/>
    </source>
</evidence>
<keyword evidence="4 9" id="KW-1133">Transmembrane helix</keyword>
<evidence type="ECO:0000256" key="7">
    <source>
        <dbReference type="ARBA" id="ARBA00049458"/>
    </source>
</evidence>